<dbReference type="GeneID" id="36625687"/>
<dbReference type="Proteomes" id="UP000241690">
    <property type="component" value="Unassembled WGS sequence"/>
</dbReference>
<reference evidence="1 2" key="1">
    <citation type="submission" date="2016-07" db="EMBL/GenBank/DDBJ databases">
        <title>Multiple horizontal gene transfer events from other fungi enriched the ability of initially mycotrophic Trichoderma (Ascomycota) to feed on dead plant biomass.</title>
        <authorList>
            <consortium name="DOE Joint Genome Institute"/>
            <person name="Aerts A."/>
            <person name="Atanasova L."/>
            <person name="Chenthamara K."/>
            <person name="Zhang J."/>
            <person name="Grujic M."/>
            <person name="Henrissat B."/>
            <person name="Kuo A."/>
            <person name="Salamov A."/>
            <person name="Lipzen A."/>
            <person name="Labutti K."/>
            <person name="Barry K."/>
            <person name="Miao Y."/>
            <person name="Rahimi M.J."/>
            <person name="Shen Q."/>
            <person name="Grigoriev I.V."/>
            <person name="Kubicek C.P."/>
            <person name="Druzhinina I.S."/>
        </authorList>
    </citation>
    <scope>NUCLEOTIDE SEQUENCE [LARGE SCALE GENOMIC DNA]</scope>
    <source>
        <strain evidence="1 2">CBS 226.95</strain>
    </source>
</reference>
<keyword evidence="2" id="KW-1185">Reference proteome</keyword>
<accession>A0A2T4AIX8</accession>
<dbReference type="EMBL" id="KZ679678">
    <property type="protein sequence ID" value="PTB56992.1"/>
    <property type="molecule type" value="Genomic_DNA"/>
</dbReference>
<evidence type="ECO:0000313" key="1">
    <source>
        <dbReference type="EMBL" id="PTB56992.1"/>
    </source>
</evidence>
<protein>
    <submittedName>
        <fullName evidence="1">Uncharacterized protein</fullName>
    </submittedName>
</protein>
<evidence type="ECO:0000313" key="2">
    <source>
        <dbReference type="Proteomes" id="UP000241690"/>
    </source>
</evidence>
<proteinExistence type="predicted"/>
<dbReference type="RefSeq" id="XP_024776669.1">
    <property type="nucleotide sequence ID" value="XM_024917118.1"/>
</dbReference>
<gene>
    <name evidence="1" type="ORF">M431DRAFT_493465</name>
</gene>
<organism evidence="1 2">
    <name type="scientific">Trichoderma harzianum CBS 226.95</name>
    <dbReference type="NCBI Taxonomy" id="983964"/>
    <lineage>
        <taxon>Eukaryota</taxon>
        <taxon>Fungi</taxon>
        <taxon>Dikarya</taxon>
        <taxon>Ascomycota</taxon>
        <taxon>Pezizomycotina</taxon>
        <taxon>Sordariomycetes</taxon>
        <taxon>Hypocreomycetidae</taxon>
        <taxon>Hypocreales</taxon>
        <taxon>Hypocreaceae</taxon>
        <taxon>Trichoderma</taxon>
    </lineage>
</organism>
<name>A0A2T4AIX8_TRIHA</name>
<sequence>MSSFLLLPFSLSPPLPLLLLFSPPTLFLSASEFFHRVGHIKATDQSLVFMAVRLRNSNQRKLSMLSPPRQARQ</sequence>
<dbReference type="AlphaFoldDB" id="A0A2T4AIX8"/>